<dbReference type="Pfam" id="PF01735">
    <property type="entry name" value="PLA2_B"/>
    <property type="match status" value="1"/>
</dbReference>
<dbReference type="SUPFAM" id="SSF52151">
    <property type="entry name" value="FabD/lysophospholipase-like"/>
    <property type="match status" value="1"/>
</dbReference>
<keyword evidence="10" id="KW-1133">Transmembrane helix</keyword>
<evidence type="ECO:0000256" key="9">
    <source>
        <dbReference type="RuleBase" id="RU362103"/>
    </source>
</evidence>
<dbReference type="Gene3D" id="3.40.1090.10">
    <property type="entry name" value="Cytosolic phospholipase A2 catalytic domain"/>
    <property type="match status" value="1"/>
</dbReference>
<keyword evidence="6 8" id="KW-0443">Lipid metabolism</keyword>
<proteinExistence type="inferred from homology"/>
<evidence type="ECO:0000259" key="11">
    <source>
        <dbReference type="PROSITE" id="PS51210"/>
    </source>
</evidence>
<evidence type="ECO:0000256" key="3">
    <source>
        <dbReference type="ARBA" id="ARBA00022729"/>
    </source>
</evidence>
<dbReference type="PANTHER" id="PTHR10728">
    <property type="entry name" value="CYTOSOLIC PHOSPHOLIPASE A2"/>
    <property type="match status" value="1"/>
</dbReference>
<dbReference type="EC" id="3.1.1.5" evidence="2 9"/>
<evidence type="ECO:0000256" key="6">
    <source>
        <dbReference type="ARBA" id="ARBA00023098"/>
    </source>
</evidence>
<dbReference type="InterPro" id="IPR002642">
    <property type="entry name" value="LysoPLipase_cat_dom"/>
</dbReference>
<comment type="catalytic activity">
    <reaction evidence="9">
        <text>a 1-acyl-sn-glycero-3-phosphocholine + H2O = sn-glycerol 3-phosphocholine + a fatty acid + H(+)</text>
        <dbReference type="Rhea" id="RHEA:15177"/>
        <dbReference type="ChEBI" id="CHEBI:15377"/>
        <dbReference type="ChEBI" id="CHEBI:15378"/>
        <dbReference type="ChEBI" id="CHEBI:16870"/>
        <dbReference type="ChEBI" id="CHEBI:28868"/>
        <dbReference type="ChEBI" id="CHEBI:58168"/>
        <dbReference type="EC" id="3.1.1.5"/>
    </reaction>
</comment>
<comment type="similarity">
    <text evidence="1 9">Belongs to the lysophospholipase family.</text>
</comment>
<feature type="chain" id="PRO_5021038052" description="Lysophospholipase" evidence="9">
    <location>
        <begin position="25"/>
        <end position="676"/>
    </location>
</feature>
<dbReference type="SMART" id="SM00022">
    <property type="entry name" value="PLAc"/>
    <property type="match status" value="1"/>
</dbReference>
<evidence type="ECO:0000256" key="7">
    <source>
        <dbReference type="ARBA" id="ARBA00023180"/>
    </source>
</evidence>
<keyword evidence="10" id="KW-0472">Membrane</keyword>
<gene>
    <name evidence="12" type="ORF">EW145_g4517</name>
</gene>
<dbReference type="EMBL" id="SGPK01000235">
    <property type="protein sequence ID" value="THH05817.1"/>
    <property type="molecule type" value="Genomic_DNA"/>
</dbReference>
<dbReference type="GO" id="GO:0005829">
    <property type="term" value="C:cytosol"/>
    <property type="evidence" value="ECO:0007669"/>
    <property type="project" value="TreeGrafter"/>
</dbReference>
<feature type="transmembrane region" description="Helical" evidence="10">
    <location>
        <begin position="623"/>
        <end position="644"/>
    </location>
</feature>
<protein>
    <recommendedName>
        <fullName evidence="2 9">Lysophospholipase</fullName>
        <ecNumber evidence="2 9">3.1.1.5</ecNumber>
    </recommendedName>
</protein>
<feature type="domain" description="PLA2c" evidence="11">
    <location>
        <begin position="38"/>
        <end position="590"/>
    </location>
</feature>
<comment type="caution">
    <text evidence="12">The sequence shown here is derived from an EMBL/GenBank/DDBJ whole genome shotgun (WGS) entry which is preliminary data.</text>
</comment>
<evidence type="ECO:0000256" key="8">
    <source>
        <dbReference type="PROSITE-ProRule" id="PRU00555"/>
    </source>
</evidence>
<dbReference type="GO" id="GO:0004623">
    <property type="term" value="F:phospholipase A2 activity"/>
    <property type="evidence" value="ECO:0007669"/>
    <property type="project" value="TreeGrafter"/>
</dbReference>
<feature type="signal peptide" evidence="9">
    <location>
        <begin position="1"/>
        <end position="24"/>
    </location>
</feature>
<sequence length="676" mass="73253">MLRRLDFVFFSAALLCLQIQLTDAQNNPSAYAPNVNVECPSTPLLRTFSTDNQSLNTLEQDYIQQKEAVSPQAWKAWLGNGSALGYNLSQFEAHFPRIAIAACGGGLRAALYDVGSLSGFDARNDSSVAAGTGGLLQVASYLSGLSGGSWAVGSLFFNDFPPMHDLVLGDSQSGLSGWELSTDLAAPAGDDLFNKDNQYYYGSLLWSVYAKADKGLDTNNFFTNDSSHGAGILWSNMPNIPAFANHSLPFPIIMADSRPIGSNLTTILANTATVYEITPFEFGSFDPGLQAMTNTSFIGTHLNNGQPPNATGCVQGFDQASFMIGTSASLFNQILDTVHNTLQSFDPGDSSGLLYVLERQLTEVRTRSNDVANWPNPFQSINSDTFHDSNSSWLDLIDGATNIENVPIGPLFVKARGIDVVVALDGSADTSFSWPNGTSMLFSQQRFQEVLSETHQAFPPIPETAADFLNTGASLRPTFFGCFPAQNPPEFPLVLYFPNAPPSNGDDPVTNTDTFKLSYTDIHTSLFLDQIQAVTRGGFVPNEKGADPNFGNCLQCAAIDRARYKVNPTVPRSSICSQCFQQYCYDQGNPPAASEIVGRTLAFKDPDPQGVSQVEGFLSKNKIALILGLVGLAVVTIASIFLIFEFSDSSRYFAILRGDMGHPEDKFDQTELFALR</sequence>
<evidence type="ECO:0000313" key="13">
    <source>
        <dbReference type="Proteomes" id="UP000308199"/>
    </source>
</evidence>
<keyword evidence="5 8" id="KW-0442">Lipid degradation</keyword>
<keyword evidence="13" id="KW-1185">Reference proteome</keyword>
<keyword evidence="10" id="KW-0812">Transmembrane</keyword>
<keyword evidence="3 9" id="KW-0732">Signal</keyword>
<dbReference type="AlphaFoldDB" id="A0A4S4L3Q2"/>
<evidence type="ECO:0000256" key="5">
    <source>
        <dbReference type="ARBA" id="ARBA00022963"/>
    </source>
</evidence>
<dbReference type="GO" id="GO:0004622">
    <property type="term" value="F:phosphatidylcholine lysophospholipase activity"/>
    <property type="evidence" value="ECO:0007669"/>
    <property type="project" value="UniProtKB-EC"/>
</dbReference>
<dbReference type="OrthoDB" id="4084751at2759"/>
<reference evidence="12 13" key="1">
    <citation type="submission" date="2019-02" db="EMBL/GenBank/DDBJ databases">
        <title>Genome sequencing of the rare red list fungi Phellinidium pouzarii.</title>
        <authorList>
            <person name="Buettner E."/>
            <person name="Kellner H."/>
        </authorList>
    </citation>
    <scope>NUCLEOTIDE SEQUENCE [LARGE SCALE GENOMIC DNA]</scope>
    <source>
        <strain evidence="12 13">DSM 108285</strain>
    </source>
</reference>
<dbReference type="PANTHER" id="PTHR10728:SF33">
    <property type="entry name" value="LYSOPHOSPHOLIPASE 1-RELATED"/>
    <property type="match status" value="1"/>
</dbReference>
<evidence type="ECO:0000256" key="10">
    <source>
        <dbReference type="SAM" id="Phobius"/>
    </source>
</evidence>
<dbReference type="PROSITE" id="PS51210">
    <property type="entry name" value="PLA2C"/>
    <property type="match status" value="1"/>
</dbReference>
<keyword evidence="7" id="KW-0325">Glycoprotein</keyword>
<dbReference type="InterPro" id="IPR016035">
    <property type="entry name" value="Acyl_Trfase/lysoPLipase"/>
</dbReference>
<dbReference type="Proteomes" id="UP000308199">
    <property type="component" value="Unassembled WGS sequence"/>
</dbReference>
<organism evidence="12 13">
    <name type="scientific">Phellinidium pouzarii</name>
    <dbReference type="NCBI Taxonomy" id="167371"/>
    <lineage>
        <taxon>Eukaryota</taxon>
        <taxon>Fungi</taxon>
        <taxon>Dikarya</taxon>
        <taxon>Basidiomycota</taxon>
        <taxon>Agaricomycotina</taxon>
        <taxon>Agaricomycetes</taxon>
        <taxon>Hymenochaetales</taxon>
        <taxon>Hymenochaetaceae</taxon>
        <taxon>Phellinidium</taxon>
    </lineage>
</organism>
<keyword evidence="4 8" id="KW-0378">Hydrolase</keyword>
<evidence type="ECO:0000256" key="2">
    <source>
        <dbReference type="ARBA" id="ARBA00013274"/>
    </source>
</evidence>
<evidence type="ECO:0000256" key="4">
    <source>
        <dbReference type="ARBA" id="ARBA00022801"/>
    </source>
</evidence>
<evidence type="ECO:0000256" key="1">
    <source>
        <dbReference type="ARBA" id="ARBA00008780"/>
    </source>
</evidence>
<dbReference type="GO" id="GO:0046475">
    <property type="term" value="P:glycerophospholipid catabolic process"/>
    <property type="evidence" value="ECO:0007669"/>
    <property type="project" value="TreeGrafter"/>
</dbReference>
<accession>A0A4S4L3Q2</accession>
<evidence type="ECO:0000313" key="12">
    <source>
        <dbReference type="EMBL" id="THH05817.1"/>
    </source>
</evidence>
<name>A0A4S4L3Q2_9AGAM</name>